<dbReference type="EMBL" id="BASE01000058">
    <property type="protein sequence ID" value="GAM14458.1"/>
    <property type="molecule type" value="Genomic_DNA"/>
</dbReference>
<dbReference type="Gene3D" id="3.30.750.24">
    <property type="entry name" value="STAS domain"/>
    <property type="match status" value="1"/>
</dbReference>
<keyword evidence="4" id="KW-1185">Reference proteome</keyword>
<dbReference type="OrthoDB" id="9800154at2"/>
<name>A0A0A8X3H5_MESS1</name>
<evidence type="ECO:0000256" key="1">
    <source>
        <dbReference type="ARBA" id="ARBA00022553"/>
    </source>
</evidence>
<evidence type="ECO:0000313" key="4">
    <source>
        <dbReference type="Proteomes" id="UP000031014"/>
    </source>
</evidence>
<dbReference type="Proteomes" id="UP000031014">
    <property type="component" value="Unassembled WGS sequence"/>
</dbReference>
<organism evidence="3 4">
    <name type="scientific">Mesobacillus selenatarsenatis (strain DSM 18680 / JCM 14380 / FERM P-15431 / SF-1)</name>
    <dbReference type="NCBI Taxonomy" id="1321606"/>
    <lineage>
        <taxon>Bacteria</taxon>
        <taxon>Bacillati</taxon>
        <taxon>Bacillota</taxon>
        <taxon>Bacilli</taxon>
        <taxon>Bacillales</taxon>
        <taxon>Bacillaceae</taxon>
        <taxon>Mesobacillus</taxon>
    </lineage>
</organism>
<gene>
    <name evidence="3" type="ORF">SAMD00020551_2609</name>
</gene>
<dbReference type="PANTHER" id="PTHR33745:SF3">
    <property type="entry name" value="RSBT CO-ANTAGONIST PROTEIN RSBRC"/>
    <property type="match status" value="1"/>
</dbReference>
<dbReference type="InterPro" id="IPR002645">
    <property type="entry name" value="STAS_dom"/>
</dbReference>
<proteinExistence type="predicted"/>
<reference evidence="3 4" key="1">
    <citation type="submission" date="2013-06" db="EMBL/GenBank/DDBJ databases">
        <title>Whole genome shotgun sequence of Bacillus selenatarsenatis SF-1.</title>
        <authorList>
            <person name="Kuroda M."/>
            <person name="Sei K."/>
            <person name="Yamashita M."/>
            <person name="Ike M."/>
        </authorList>
    </citation>
    <scope>NUCLEOTIDE SEQUENCE [LARGE SCALE GENOMIC DNA]</scope>
    <source>
        <strain evidence="3 4">SF-1</strain>
    </source>
</reference>
<feature type="domain" description="STAS" evidence="2">
    <location>
        <begin position="166"/>
        <end position="277"/>
    </location>
</feature>
<dbReference type="Gene3D" id="1.10.490.70">
    <property type="entry name" value="Histidine kinase N-terminal domain"/>
    <property type="match status" value="1"/>
</dbReference>
<protein>
    <submittedName>
        <fullName evidence="3">RsbR, positive regulator of sigma-B</fullName>
    </submittedName>
</protein>
<accession>A0A0A8X3H5</accession>
<evidence type="ECO:0000259" key="2">
    <source>
        <dbReference type="PROSITE" id="PS50801"/>
    </source>
</evidence>
<dbReference type="InterPro" id="IPR036513">
    <property type="entry name" value="STAS_dom_sf"/>
</dbReference>
<dbReference type="Pfam" id="PF01740">
    <property type="entry name" value="STAS"/>
    <property type="match status" value="1"/>
</dbReference>
<keyword evidence="1" id="KW-0597">Phosphoprotein</keyword>
<dbReference type="CDD" id="cd07041">
    <property type="entry name" value="STAS_RsbR_RsbS_like"/>
    <property type="match status" value="1"/>
</dbReference>
<dbReference type="SUPFAM" id="SSF52091">
    <property type="entry name" value="SpoIIaa-like"/>
    <property type="match status" value="1"/>
</dbReference>
<evidence type="ECO:0000313" key="3">
    <source>
        <dbReference type="EMBL" id="GAM14458.1"/>
    </source>
</evidence>
<dbReference type="PROSITE" id="PS50801">
    <property type="entry name" value="STAS"/>
    <property type="match status" value="1"/>
</dbReference>
<sequence>MDTKTEALYKFLVDNATNFTDDWLKRQRVIKGSDYSADAPPEVMGRVKEQNSNYVRLVAKSLFQTEEEMKETISAWTSQTAADRIKSKTDLTEVAWNSGVFRRVYWEYVQKFVKQAEMEITLDDVFSWEAKINYTLDYVFESFIVVFMEILMNRLASQATLIKELSAPVISLTKEVGLLPLIGEIDTTRAKGLMESTLTQSIDARINTLIVDLSGVVMVDTMVAHQIFKLMDALKLLGVQTIVTGIRPEVAQTAVQLGIDFSDIMTEGNLQNVIKKFIQS</sequence>
<dbReference type="RefSeq" id="WP_041966213.1">
    <property type="nucleotide sequence ID" value="NZ_BASE01000058.1"/>
</dbReference>
<dbReference type="PANTHER" id="PTHR33745">
    <property type="entry name" value="RSBT ANTAGONIST PROTEIN RSBS-RELATED"/>
    <property type="match status" value="1"/>
</dbReference>
<dbReference type="STRING" id="1321606.SAMD00020551_2609"/>
<dbReference type="AlphaFoldDB" id="A0A0A8X3H5"/>
<comment type="caution">
    <text evidence="3">The sequence shown here is derived from an EMBL/GenBank/DDBJ whole genome shotgun (WGS) entry which is preliminary data.</text>
</comment>
<dbReference type="InterPro" id="IPR051932">
    <property type="entry name" value="Bact_StressResp_Reg"/>
</dbReference>